<gene>
    <name evidence="11" type="ORF">EVJ48_04290</name>
</gene>
<dbReference type="InterPro" id="IPR036640">
    <property type="entry name" value="ABC1_TM_sf"/>
</dbReference>
<dbReference type="PANTHER" id="PTHR43394:SF1">
    <property type="entry name" value="ATP-BINDING CASSETTE SUB-FAMILY B MEMBER 10, MITOCHONDRIAL"/>
    <property type="match status" value="1"/>
</dbReference>
<keyword evidence="3 8" id="KW-0812">Transmembrane</keyword>
<dbReference type="SUPFAM" id="SSF90123">
    <property type="entry name" value="ABC transporter transmembrane region"/>
    <property type="match status" value="1"/>
</dbReference>
<name>A0A520XED8_9DELT</name>
<organism evidence="11 12">
    <name type="scientific">Candidatus Acidulodesulfobacterium acidiphilum</name>
    <dbReference type="NCBI Taxonomy" id="2597224"/>
    <lineage>
        <taxon>Bacteria</taxon>
        <taxon>Deltaproteobacteria</taxon>
        <taxon>Candidatus Acidulodesulfobacterales</taxon>
        <taxon>Candidatus Acidulodesulfobacterium</taxon>
    </lineage>
</organism>
<dbReference type="GO" id="GO:0016887">
    <property type="term" value="F:ATP hydrolysis activity"/>
    <property type="evidence" value="ECO:0007669"/>
    <property type="project" value="InterPro"/>
</dbReference>
<evidence type="ECO:0000256" key="5">
    <source>
        <dbReference type="ARBA" id="ARBA00022840"/>
    </source>
</evidence>
<dbReference type="InterPro" id="IPR003593">
    <property type="entry name" value="AAA+_ATPase"/>
</dbReference>
<keyword evidence="2" id="KW-0813">Transport</keyword>
<evidence type="ECO:0000313" key="11">
    <source>
        <dbReference type="EMBL" id="RZV39567.1"/>
    </source>
</evidence>
<dbReference type="PROSITE" id="PS50929">
    <property type="entry name" value="ABC_TM1F"/>
    <property type="match status" value="1"/>
</dbReference>
<keyword evidence="6 8" id="KW-1133">Transmembrane helix</keyword>
<sequence length="658" mass="73323">MFNKKNMKKDLSVLKRLIPYILPYKKKLIMAVISMAIVSALTGALAYIVKPLINNIFITKSYTELILIPLLVILIFLVKNVFYYAEFYYTGSVGQNIIRSLRDEVYSVIVKLPVSKLNKIPTGVLIARITYDINIIQRTVSDTVSAVMKDILTMIVLLIVVFYMDFYLAIAVLILFPLVIFPVTLLGKKARRTSTDTQNEMGNITKFLDETISGLRMVKAYNMEDFEIKRFKKLSDNLYRFFMRMTKIRGLTVPFVELIGGISVAVIIFIGGLQVIKFGYTPGNFFSFLTAILLLYEPVKSLSRLNNSLQEGIAAGTRIFGILDEKQEETGGNKPVPKDINILEIKNLYFGYDFCGGQGDTVNNVDNDKNNAKDNIKNDISGGSNEERGKACDEHFDLKNINIKINKGEIAAVVGFSGAGKSTISMLIPRFYEPSSGEIDINGINIKEFNLKDLRDSISYVSQNVVLFNETVKFNIEYGTSGKSMEEIVNSAKLAFADEFIKNLPQGYDTIVDEAGLRLSGGEKQRILIARAFLKDAPILILDEATSSLDGESEKKIQRALFGYEEDGIGEAVNKTSNADEGTINQISGSGKADSHGRLYGGLCRNKIVLIIAHRLSTVKHADTIYVLEKGEIAESGSHEDLIKLDGIYKNLLLKQME</sequence>
<evidence type="ECO:0000256" key="2">
    <source>
        <dbReference type="ARBA" id="ARBA00022448"/>
    </source>
</evidence>
<evidence type="ECO:0000259" key="10">
    <source>
        <dbReference type="PROSITE" id="PS50929"/>
    </source>
</evidence>
<dbReference type="InterPro" id="IPR011527">
    <property type="entry name" value="ABC1_TM_dom"/>
</dbReference>
<evidence type="ECO:0000313" key="12">
    <source>
        <dbReference type="Proteomes" id="UP000322454"/>
    </source>
</evidence>
<evidence type="ECO:0000259" key="9">
    <source>
        <dbReference type="PROSITE" id="PS50893"/>
    </source>
</evidence>
<dbReference type="EMBL" id="SHMQ01000009">
    <property type="protein sequence ID" value="RZV39567.1"/>
    <property type="molecule type" value="Genomic_DNA"/>
</dbReference>
<comment type="caution">
    <text evidence="11">The sequence shown here is derived from an EMBL/GenBank/DDBJ whole genome shotgun (WGS) entry which is preliminary data.</text>
</comment>
<dbReference type="GO" id="GO:0005737">
    <property type="term" value="C:cytoplasm"/>
    <property type="evidence" value="ECO:0007669"/>
    <property type="project" value="UniProtKB-ARBA"/>
</dbReference>
<dbReference type="PROSITE" id="PS00211">
    <property type="entry name" value="ABC_TRANSPORTER_1"/>
    <property type="match status" value="1"/>
</dbReference>
<evidence type="ECO:0000256" key="8">
    <source>
        <dbReference type="SAM" id="Phobius"/>
    </source>
</evidence>
<keyword evidence="5 11" id="KW-0067">ATP-binding</keyword>
<dbReference type="Gene3D" id="1.20.1560.10">
    <property type="entry name" value="ABC transporter type 1, transmembrane domain"/>
    <property type="match status" value="1"/>
</dbReference>
<evidence type="ECO:0000256" key="7">
    <source>
        <dbReference type="ARBA" id="ARBA00023136"/>
    </source>
</evidence>
<accession>A0A520XED8</accession>
<keyword evidence="4" id="KW-0547">Nucleotide-binding</keyword>
<feature type="transmembrane region" description="Helical" evidence="8">
    <location>
        <begin position="28"/>
        <end position="49"/>
    </location>
</feature>
<keyword evidence="7 8" id="KW-0472">Membrane</keyword>
<dbReference type="PROSITE" id="PS50893">
    <property type="entry name" value="ABC_TRANSPORTER_2"/>
    <property type="match status" value="1"/>
</dbReference>
<dbReference type="GO" id="GO:0005524">
    <property type="term" value="F:ATP binding"/>
    <property type="evidence" value="ECO:0007669"/>
    <property type="project" value="UniProtKB-KW"/>
</dbReference>
<feature type="transmembrane region" description="Helical" evidence="8">
    <location>
        <begin position="250"/>
        <end position="272"/>
    </location>
</feature>
<dbReference type="FunFam" id="3.40.50.300:FF:000604">
    <property type="entry name" value="ABC transporter B family member 28"/>
    <property type="match status" value="1"/>
</dbReference>
<dbReference type="GO" id="GO:0005886">
    <property type="term" value="C:plasma membrane"/>
    <property type="evidence" value="ECO:0007669"/>
    <property type="project" value="UniProtKB-SubCell"/>
</dbReference>
<protein>
    <submittedName>
        <fullName evidence="11">ABC transporter ATP-binding protein</fullName>
    </submittedName>
</protein>
<dbReference type="Gene3D" id="3.40.50.300">
    <property type="entry name" value="P-loop containing nucleotide triphosphate hydrolases"/>
    <property type="match status" value="2"/>
</dbReference>
<comment type="subcellular location">
    <subcellularLocation>
        <location evidence="1">Cell membrane</location>
        <topology evidence="1">Multi-pass membrane protein</topology>
    </subcellularLocation>
</comment>
<dbReference type="Proteomes" id="UP000322454">
    <property type="component" value="Unassembled WGS sequence"/>
</dbReference>
<evidence type="ECO:0000256" key="1">
    <source>
        <dbReference type="ARBA" id="ARBA00004651"/>
    </source>
</evidence>
<feature type="domain" description="ABC transporter" evidence="9">
    <location>
        <begin position="383"/>
        <end position="655"/>
    </location>
</feature>
<dbReference type="InterPro" id="IPR027417">
    <property type="entry name" value="P-loop_NTPase"/>
</dbReference>
<evidence type="ECO:0000256" key="4">
    <source>
        <dbReference type="ARBA" id="ARBA00022741"/>
    </source>
</evidence>
<feature type="transmembrane region" description="Helical" evidence="8">
    <location>
        <begin position="61"/>
        <end position="85"/>
    </location>
</feature>
<dbReference type="GO" id="GO:0015421">
    <property type="term" value="F:ABC-type oligopeptide transporter activity"/>
    <property type="evidence" value="ECO:0007669"/>
    <property type="project" value="TreeGrafter"/>
</dbReference>
<evidence type="ECO:0000256" key="6">
    <source>
        <dbReference type="ARBA" id="ARBA00022989"/>
    </source>
</evidence>
<dbReference type="SUPFAM" id="SSF52540">
    <property type="entry name" value="P-loop containing nucleoside triphosphate hydrolases"/>
    <property type="match status" value="2"/>
</dbReference>
<proteinExistence type="predicted"/>
<dbReference type="Pfam" id="PF00664">
    <property type="entry name" value="ABC_membrane"/>
    <property type="match status" value="1"/>
</dbReference>
<dbReference type="InterPro" id="IPR017871">
    <property type="entry name" value="ABC_transporter-like_CS"/>
</dbReference>
<feature type="domain" description="ABC transmembrane type-1" evidence="10">
    <location>
        <begin position="29"/>
        <end position="311"/>
    </location>
</feature>
<dbReference type="Pfam" id="PF00005">
    <property type="entry name" value="ABC_tran"/>
    <property type="match status" value="1"/>
</dbReference>
<dbReference type="AlphaFoldDB" id="A0A520XED8"/>
<dbReference type="CDD" id="cd18552">
    <property type="entry name" value="ABC_6TM_MsbA_like"/>
    <property type="match status" value="1"/>
</dbReference>
<feature type="transmembrane region" description="Helical" evidence="8">
    <location>
        <begin position="151"/>
        <end position="181"/>
    </location>
</feature>
<dbReference type="InterPro" id="IPR039421">
    <property type="entry name" value="Type_1_exporter"/>
</dbReference>
<evidence type="ECO:0000256" key="3">
    <source>
        <dbReference type="ARBA" id="ARBA00022692"/>
    </source>
</evidence>
<dbReference type="SMART" id="SM00382">
    <property type="entry name" value="AAA"/>
    <property type="match status" value="1"/>
</dbReference>
<dbReference type="PANTHER" id="PTHR43394">
    <property type="entry name" value="ATP-DEPENDENT PERMEASE MDL1, MITOCHONDRIAL"/>
    <property type="match status" value="1"/>
</dbReference>
<reference evidence="11 12" key="1">
    <citation type="submission" date="2019-01" db="EMBL/GenBank/DDBJ databases">
        <title>Insights into ecological role of a new deltaproteobacterial order Candidatus Sinidesulfobacterales (Sva0485) by metagenomics and metatranscriptomics.</title>
        <authorList>
            <person name="Tan S."/>
            <person name="Liu J."/>
            <person name="Fang Y."/>
            <person name="Hedlund B."/>
            <person name="Lian Z.-H."/>
            <person name="Huang L.-Y."/>
            <person name="Li J.-T."/>
            <person name="Huang L.-N."/>
            <person name="Li W.-J."/>
            <person name="Jiang H.-C."/>
            <person name="Dong H.-L."/>
            <person name="Shu W.-S."/>
        </authorList>
    </citation>
    <scope>NUCLEOTIDE SEQUENCE [LARGE SCALE GENOMIC DNA]</scope>
    <source>
        <strain evidence="11">AP4</strain>
    </source>
</reference>
<dbReference type="InterPro" id="IPR003439">
    <property type="entry name" value="ABC_transporter-like_ATP-bd"/>
</dbReference>